<dbReference type="Gene3D" id="3.40.605.10">
    <property type="entry name" value="Aldehyde Dehydrogenase, Chain A, domain 1"/>
    <property type="match status" value="1"/>
</dbReference>
<evidence type="ECO:0000256" key="1">
    <source>
        <dbReference type="ARBA" id="ARBA00023002"/>
    </source>
</evidence>
<keyword evidence="1 3" id="KW-0560">Oxidoreductase</keyword>
<dbReference type="CDD" id="cd07106">
    <property type="entry name" value="ALDH_AldA-AAD23400"/>
    <property type="match status" value="1"/>
</dbReference>
<comment type="caution">
    <text evidence="5">The sequence shown here is derived from an EMBL/GenBank/DDBJ whole genome shotgun (WGS) entry which is preliminary data.</text>
</comment>
<dbReference type="SUPFAM" id="SSF53720">
    <property type="entry name" value="ALDH-like"/>
    <property type="match status" value="1"/>
</dbReference>
<dbReference type="PANTHER" id="PTHR11699">
    <property type="entry name" value="ALDEHYDE DEHYDROGENASE-RELATED"/>
    <property type="match status" value="1"/>
</dbReference>
<dbReference type="InterPro" id="IPR016163">
    <property type="entry name" value="Ald_DH_C"/>
</dbReference>
<gene>
    <name evidence="5" type="ORF">ACFOY2_07020</name>
</gene>
<protein>
    <submittedName>
        <fullName evidence="5">Aldehyde dehydrogenase family protein</fullName>
    </submittedName>
</protein>
<dbReference type="InterPro" id="IPR016160">
    <property type="entry name" value="Ald_DH_CS_CYS"/>
</dbReference>
<name>A0ABV8G1I6_9ACTN</name>
<comment type="similarity">
    <text evidence="3">Belongs to the aldehyde dehydrogenase family.</text>
</comment>
<organism evidence="5 6">
    <name type="scientific">Nonomuraea purpurea</name>
    <dbReference type="NCBI Taxonomy" id="1849276"/>
    <lineage>
        <taxon>Bacteria</taxon>
        <taxon>Bacillati</taxon>
        <taxon>Actinomycetota</taxon>
        <taxon>Actinomycetes</taxon>
        <taxon>Streptosporangiales</taxon>
        <taxon>Streptosporangiaceae</taxon>
        <taxon>Nonomuraea</taxon>
    </lineage>
</organism>
<reference evidence="6" key="1">
    <citation type="journal article" date="2019" name="Int. J. Syst. Evol. Microbiol.">
        <title>The Global Catalogue of Microorganisms (GCM) 10K type strain sequencing project: providing services to taxonomists for standard genome sequencing and annotation.</title>
        <authorList>
            <consortium name="The Broad Institute Genomics Platform"/>
            <consortium name="The Broad Institute Genome Sequencing Center for Infectious Disease"/>
            <person name="Wu L."/>
            <person name="Ma J."/>
        </authorList>
    </citation>
    <scope>NUCLEOTIDE SEQUENCE [LARGE SCALE GENOMIC DNA]</scope>
    <source>
        <strain evidence="6">TBRC 1276</strain>
    </source>
</reference>
<evidence type="ECO:0000256" key="2">
    <source>
        <dbReference type="PROSITE-ProRule" id="PRU10007"/>
    </source>
</evidence>
<dbReference type="Proteomes" id="UP001595851">
    <property type="component" value="Unassembled WGS sequence"/>
</dbReference>
<dbReference type="PROSITE" id="PS00687">
    <property type="entry name" value="ALDEHYDE_DEHYDR_GLU"/>
    <property type="match status" value="1"/>
</dbReference>
<dbReference type="PROSITE" id="PS00070">
    <property type="entry name" value="ALDEHYDE_DEHYDR_CYS"/>
    <property type="match status" value="1"/>
</dbReference>
<evidence type="ECO:0000313" key="5">
    <source>
        <dbReference type="EMBL" id="MFC4006964.1"/>
    </source>
</evidence>
<dbReference type="InterPro" id="IPR029510">
    <property type="entry name" value="Ald_DH_CS_GLU"/>
</dbReference>
<dbReference type="InterPro" id="IPR015590">
    <property type="entry name" value="Aldehyde_DH_dom"/>
</dbReference>
<feature type="domain" description="Aldehyde dehydrogenase" evidence="4">
    <location>
        <begin position="18"/>
        <end position="463"/>
    </location>
</feature>
<keyword evidence="6" id="KW-1185">Reference proteome</keyword>
<dbReference type="InterPro" id="IPR016162">
    <property type="entry name" value="Ald_DH_N"/>
</dbReference>
<sequence length="468" mass="48747">MICFPMTVDGAALPAQAVFDVLDPATEEVFAQAPACTPAQLDLAFEAAARAAGAWAADPAARRDLLRAAAGAVSAARDELAVLLATEQGKPVRAAAFEVDQHALWLRESAALPLAEEILQDDGTAVAALVRRPLGVVAAITPWNYPILLAGWKLGPALVAGNTVVLKPSPYTPVATLRLGELLAGVLPPGVVNVISGPDPLGAAMTAHPAVAKISFTGSVRTGVAVARAAAAGMKRLTLELGGNDAAIVLDDVAPEAIAKSLFWAAFTNCGQICAGIKRLYVPERLHDPLVEALVAVASRARVGPATDERSRIGPLNNRTQFERVAALVEEAVTAGARVAVGGLAPARPGYFYAPTVLTGAREGMRVVDEEQFGPVLPVLTYREVDEAVARANAGPFGLSGSVWGGDAARAESVARRLECGTAFVNDHLTVAPHLPFGGWKMSGLGVENGPWGLDQFTQPQVVYRRRG</sequence>
<dbReference type="EMBL" id="JBHSBI010000003">
    <property type="protein sequence ID" value="MFC4006964.1"/>
    <property type="molecule type" value="Genomic_DNA"/>
</dbReference>
<dbReference type="Pfam" id="PF00171">
    <property type="entry name" value="Aldedh"/>
    <property type="match status" value="1"/>
</dbReference>
<dbReference type="Gene3D" id="3.40.309.10">
    <property type="entry name" value="Aldehyde Dehydrogenase, Chain A, domain 2"/>
    <property type="match status" value="1"/>
</dbReference>
<dbReference type="InterPro" id="IPR044086">
    <property type="entry name" value="LUC3-like"/>
</dbReference>
<dbReference type="InterPro" id="IPR016161">
    <property type="entry name" value="Ald_DH/histidinol_DH"/>
</dbReference>
<evidence type="ECO:0000259" key="4">
    <source>
        <dbReference type="Pfam" id="PF00171"/>
    </source>
</evidence>
<accession>A0ABV8G1I6</accession>
<evidence type="ECO:0000256" key="3">
    <source>
        <dbReference type="RuleBase" id="RU003345"/>
    </source>
</evidence>
<evidence type="ECO:0000313" key="6">
    <source>
        <dbReference type="Proteomes" id="UP001595851"/>
    </source>
</evidence>
<proteinExistence type="inferred from homology"/>
<feature type="active site" evidence="2">
    <location>
        <position position="240"/>
    </location>
</feature>
<dbReference type="RefSeq" id="WP_379527111.1">
    <property type="nucleotide sequence ID" value="NZ_JBHSBI010000003.1"/>
</dbReference>